<gene>
    <name evidence="5" type="ORF">SAMN05216285_2324</name>
</gene>
<dbReference type="eggNOG" id="arCOG01389">
    <property type="taxonomic scope" value="Archaea"/>
</dbReference>
<dbReference type="AlphaFoldDB" id="A0A1I0P9P7"/>
<dbReference type="GO" id="GO:0016757">
    <property type="term" value="F:glycosyltransferase activity"/>
    <property type="evidence" value="ECO:0007669"/>
    <property type="project" value="UniProtKB-KW"/>
</dbReference>
<keyword evidence="3" id="KW-0812">Transmembrane</keyword>
<feature type="transmembrane region" description="Helical" evidence="3">
    <location>
        <begin position="311"/>
        <end position="331"/>
    </location>
</feature>
<dbReference type="InterPro" id="IPR029044">
    <property type="entry name" value="Nucleotide-diphossugar_trans"/>
</dbReference>
<evidence type="ECO:0000259" key="4">
    <source>
        <dbReference type="Pfam" id="PF00535"/>
    </source>
</evidence>
<dbReference type="PANTHER" id="PTHR43630:SF1">
    <property type="entry name" value="POLY-BETA-1,6-N-ACETYL-D-GLUCOSAMINE SYNTHASE"/>
    <property type="match status" value="1"/>
</dbReference>
<dbReference type="Proteomes" id="UP000183275">
    <property type="component" value="Unassembled WGS sequence"/>
</dbReference>
<evidence type="ECO:0000313" key="5">
    <source>
        <dbReference type="EMBL" id="SEW11123.1"/>
    </source>
</evidence>
<dbReference type="SUPFAM" id="SSF53448">
    <property type="entry name" value="Nucleotide-diphospho-sugar transferases"/>
    <property type="match status" value="1"/>
</dbReference>
<dbReference type="PANTHER" id="PTHR43630">
    <property type="entry name" value="POLY-BETA-1,6-N-ACETYL-D-GLUCOSAMINE SYNTHASE"/>
    <property type="match status" value="1"/>
</dbReference>
<dbReference type="RefSeq" id="WP_049988766.1">
    <property type="nucleotide sequence ID" value="NZ_FOIS01000003.1"/>
</dbReference>
<dbReference type="STRING" id="1202768.SAMN05216285_2324"/>
<dbReference type="EMBL" id="FOIS01000003">
    <property type="protein sequence ID" value="SEW11123.1"/>
    <property type="molecule type" value="Genomic_DNA"/>
</dbReference>
<keyword evidence="3" id="KW-0472">Membrane</keyword>
<dbReference type="Gene3D" id="3.90.550.10">
    <property type="entry name" value="Spore Coat Polysaccharide Biosynthesis Protein SpsA, Chain A"/>
    <property type="match status" value="1"/>
</dbReference>
<feature type="transmembrane region" description="Helical" evidence="3">
    <location>
        <begin position="279"/>
        <end position="299"/>
    </location>
</feature>
<dbReference type="Pfam" id="PF00535">
    <property type="entry name" value="Glycos_transf_2"/>
    <property type="match status" value="1"/>
</dbReference>
<keyword evidence="6" id="KW-1185">Reference proteome</keyword>
<proteinExistence type="predicted"/>
<organism evidence="5 6">
    <name type="scientific">Natrinema salifodinae</name>
    <dbReference type="NCBI Taxonomy" id="1202768"/>
    <lineage>
        <taxon>Archaea</taxon>
        <taxon>Methanobacteriati</taxon>
        <taxon>Methanobacteriota</taxon>
        <taxon>Stenosarchaea group</taxon>
        <taxon>Halobacteria</taxon>
        <taxon>Halobacteriales</taxon>
        <taxon>Natrialbaceae</taxon>
        <taxon>Natrinema</taxon>
    </lineage>
</organism>
<evidence type="ECO:0000256" key="3">
    <source>
        <dbReference type="SAM" id="Phobius"/>
    </source>
</evidence>
<reference evidence="6" key="1">
    <citation type="submission" date="2016-10" db="EMBL/GenBank/DDBJ databases">
        <authorList>
            <person name="Varghese N."/>
        </authorList>
    </citation>
    <scope>NUCLEOTIDE SEQUENCE [LARGE SCALE GENOMIC DNA]</scope>
    <source>
        <strain evidence="6">CGMCC 1.12284</strain>
    </source>
</reference>
<dbReference type="InterPro" id="IPR001173">
    <property type="entry name" value="Glyco_trans_2-like"/>
</dbReference>
<keyword evidence="2 5" id="KW-0808">Transferase</keyword>
<evidence type="ECO:0000256" key="2">
    <source>
        <dbReference type="ARBA" id="ARBA00022679"/>
    </source>
</evidence>
<feature type="transmembrane region" description="Helical" evidence="3">
    <location>
        <begin position="6"/>
        <end position="28"/>
    </location>
</feature>
<protein>
    <submittedName>
        <fullName evidence="5">Glycosyltransferase, catalytic subunit of cellulose synthase and poly-beta-1,6-N-acetylglucosamine synthase</fullName>
    </submittedName>
</protein>
<keyword evidence="1" id="KW-0328">Glycosyltransferase</keyword>
<evidence type="ECO:0000313" key="6">
    <source>
        <dbReference type="Proteomes" id="UP000183275"/>
    </source>
</evidence>
<feature type="domain" description="Glycosyltransferase 2-like" evidence="4">
    <location>
        <begin position="46"/>
        <end position="207"/>
    </location>
</feature>
<name>A0A1I0P9P7_9EURY</name>
<accession>A0A1I0P9P7</accession>
<evidence type="ECO:0000256" key="1">
    <source>
        <dbReference type="ARBA" id="ARBA00022676"/>
    </source>
</evidence>
<keyword evidence="3" id="KW-1133">Transmembrane helix</keyword>
<dbReference type="OrthoDB" id="43988at2157"/>
<sequence>MKRLVEALFGLVALTGLPYLLYLGVYYLRRPSGTPADAQPREPSVSIVLPTYNEAAIVESKLEELVGLDYPMEKVEIVVVDSSDDGTADLVETFFAGRPAPDLTLVRKEEREGLATALNEAYAAAANEIVVKTDCDSRIAADAVRTAAANLADPDVAAVTGRNAEVIGDSEVERGYRDLQTMIQVLESHLDSTLIFHGPFSAFERDAIVSIDEDSLADDTELALKIRRNGGRVVFDPEIHYKEAAHSEFGKRREQKDRRAMGLLRLLWRQRDALGRHGAYGRVVLPFNWWFMVVSPWLVAGSLALATVGSLAVAGPFGLAVPAGILGFTALGSRDALGPIQPLYSLFDTQISLLRASVSLLRARAEDDDEAHDGTWSPDRELREVLQ</sequence>